<reference evidence="5" key="1">
    <citation type="submission" date="2015-10" db="EMBL/GenBank/DDBJ databases">
        <authorList>
            <person name="Regsiter A."/>
            <person name="william w."/>
        </authorList>
    </citation>
    <scope>NUCLEOTIDE SEQUENCE</scope>
    <source>
        <strain evidence="5">Montdore</strain>
    </source>
</reference>
<feature type="region of interest" description="Disordered" evidence="3">
    <location>
        <begin position="91"/>
        <end position="121"/>
    </location>
</feature>
<proteinExistence type="predicted"/>
<dbReference type="SMART" id="SM00360">
    <property type="entry name" value="RRM"/>
    <property type="match status" value="1"/>
</dbReference>
<dbReference type="PROSITE" id="PS50102">
    <property type="entry name" value="RRM"/>
    <property type="match status" value="1"/>
</dbReference>
<evidence type="ECO:0000313" key="6">
    <source>
        <dbReference type="Proteomes" id="UP001412239"/>
    </source>
</evidence>
<dbReference type="InterPro" id="IPR000504">
    <property type="entry name" value="RRM_dom"/>
</dbReference>
<dbReference type="PANTHER" id="PTHR48027">
    <property type="entry name" value="HETEROGENEOUS NUCLEAR RIBONUCLEOPROTEIN 87F-RELATED"/>
    <property type="match status" value="1"/>
</dbReference>
<gene>
    <name evidence="5" type="ORF">GSTUAT00008892001</name>
</gene>
<dbReference type="AlphaFoldDB" id="A0A292PKL3"/>
<accession>A0A292PKL3</accession>
<protein>
    <recommendedName>
        <fullName evidence="4">RRM domain-containing protein</fullName>
    </recommendedName>
</protein>
<evidence type="ECO:0000259" key="4">
    <source>
        <dbReference type="PROSITE" id="PS50102"/>
    </source>
</evidence>
<evidence type="ECO:0000256" key="2">
    <source>
        <dbReference type="PROSITE-ProRule" id="PRU00176"/>
    </source>
</evidence>
<sequence length="121" mass="12814">MATKLFIRSLSWNTTDASLRRGFEAFGTVVDAVVVKDRETGRSRGFGFVTYEEESAANDAIDQMNEADSKADSQCDYNRLDGRPIIVVMAEDRRGGGGGGGGGGYRGNNGGGGGGWGLLER</sequence>
<dbReference type="InterPro" id="IPR035979">
    <property type="entry name" value="RBD_domain_sf"/>
</dbReference>
<evidence type="ECO:0000256" key="3">
    <source>
        <dbReference type="SAM" id="MobiDB-lite"/>
    </source>
</evidence>
<dbReference type="Proteomes" id="UP001412239">
    <property type="component" value="Unassembled WGS sequence"/>
</dbReference>
<keyword evidence="6" id="KW-1185">Reference proteome</keyword>
<keyword evidence="1 2" id="KW-0694">RNA-binding</keyword>
<dbReference type="InterPro" id="IPR052462">
    <property type="entry name" value="SLIRP/GR-RBP-like"/>
</dbReference>
<dbReference type="Gene3D" id="3.30.70.330">
    <property type="match status" value="1"/>
</dbReference>
<name>A0A292PKL3_9PEZI</name>
<organism evidence="5 6">
    <name type="scientific">Tuber aestivum</name>
    <name type="common">summer truffle</name>
    <dbReference type="NCBI Taxonomy" id="59557"/>
    <lineage>
        <taxon>Eukaryota</taxon>
        <taxon>Fungi</taxon>
        <taxon>Dikarya</taxon>
        <taxon>Ascomycota</taxon>
        <taxon>Pezizomycotina</taxon>
        <taxon>Pezizomycetes</taxon>
        <taxon>Pezizales</taxon>
        <taxon>Tuberaceae</taxon>
        <taxon>Tuber</taxon>
    </lineage>
</organism>
<evidence type="ECO:0000313" key="5">
    <source>
        <dbReference type="EMBL" id="CUS07023.1"/>
    </source>
</evidence>
<dbReference type="EMBL" id="LN891264">
    <property type="protein sequence ID" value="CUS07023.1"/>
    <property type="molecule type" value="Genomic_DNA"/>
</dbReference>
<feature type="compositionally biased region" description="Gly residues" evidence="3">
    <location>
        <begin position="96"/>
        <end position="121"/>
    </location>
</feature>
<dbReference type="Pfam" id="PF00076">
    <property type="entry name" value="RRM_1"/>
    <property type="match status" value="1"/>
</dbReference>
<dbReference type="InterPro" id="IPR012677">
    <property type="entry name" value="Nucleotide-bd_a/b_plait_sf"/>
</dbReference>
<dbReference type="SUPFAM" id="SSF54928">
    <property type="entry name" value="RNA-binding domain, RBD"/>
    <property type="match status" value="1"/>
</dbReference>
<dbReference type="GO" id="GO:0003723">
    <property type="term" value="F:RNA binding"/>
    <property type="evidence" value="ECO:0007669"/>
    <property type="project" value="UniProtKB-UniRule"/>
</dbReference>
<evidence type="ECO:0000256" key="1">
    <source>
        <dbReference type="ARBA" id="ARBA00022884"/>
    </source>
</evidence>
<feature type="domain" description="RRM" evidence="4">
    <location>
        <begin position="3"/>
        <end position="92"/>
    </location>
</feature>